<reference evidence="1 2" key="1">
    <citation type="submission" date="2017-02" db="EMBL/GenBank/DDBJ databases">
        <authorList>
            <person name="Peterson S.W."/>
        </authorList>
    </citation>
    <scope>NUCLEOTIDE SEQUENCE [LARGE SCALE GENOMIC DNA]</scope>
    <source>
        <strain evidence="1 2">LSP_Lj1</strain>
    </source>
</reference>
<dbReference type="EMBL" id="FUKQ01000032">
    <property type="protein sequence ID" value="SJN31793.1"/>
    <property type="molecule type" value="Genomic_DNA"/>
</dbReference>
<evidence type="ECO:0000313" key="2">
    <source>
        <dbReference type="Proteomes" id="UP000188342"/>
    </source>
</evidence>
<sequence>MGQRLPFGQVHGHDSLYDWGQRQWRATEAVIRHTTLDRARSHETTGFAVGAIIGVDPEHGVQARADWRAWSPSTDGCHYFMPEVSTPSTR</sequence>
<protein>
    <submittedName>
        <fullName evidence="1">Uncharacterized protein</fullName>
    </submittedName>
</protein>
<dbReference type="STRING" id="1255658.FM114_07685"/>
<name>A0A1R4JJ56_9ACTN</name>
<dbReference type="AlphaFoldDB" id="A0A1R4JJ56"/>
<gene>
    <name evidence="1" type="ORF">FM114_07685</name>
</gene>
<evidence type="ECO:0000313" key="1">
    <source>
        <dbReference type="EMBL" id="SJN31793.1"/>
    </source>
</evidence>
<keyword evidence="2" id="KW-1185">Reference proteome</keyword>
<dbReference type="OrthoDB" id="9807890at2"/>
<dbReference type="Proteomes" id="UP000188342">
    <property type="component" value="Unassembled WGS sequence"/>
</dbReference>
<dbReference type="RefSeq" id="WP_143813922.1">
    <property type="nucleotide sequence ID" value="NZ_FUKQ01000032.1"/>
</dbReference>
<organism evidence="1 2">
    <name type="scientific">Luteococcus japonicus LSP_Lj1</name>
    <dbReference type="NCBI Taxonomy" id="1255658"/>
    <lineage>
        <taxon>Bacteria</taxon>
        <taxon>Bacillati</taxon>
        <taxon>Actinomycetota</taxon>
        <taxon>Actinomycetes</taxon>
        <taxon>Propionibacteriales</taxon>
        <taxon>Propionibacteriaceae</taxon>
        <taxon>Luteococcus</taxon>
    </lineage>
</organism>
<proteinExistence type="predicted"/>
<accession>A0A1R4JJ56</accession>